<name>A0ABS1VXF0_9ACTN</name>
<dbReference type="RefSeq" id="WP_202995804.1">
    <property type="nucleotide sequence ID" value="NZ_JAENHO010000010.1"/>
</dbReference>
<dbReference type="EMBL" id="JAENHO010000010">
    <property type="protein sequence ID" value="MBL7259166.1"/>
    <property type="molecule type" value="Genomic_DNA"/>
</dbReference>
<protein>
    <recommendedName>
        <fullName evidence="9">Pycsar effector protein domain-containing protein</fullName>
    </recommendedName>
</protein>
<comment type="subcellular location">
    <subcellularLocation>
        <location evidence="1">Cell membrane</location>
    </subcellularLocation>
</comment>
<keyword evidence="3 8" id="KW-0812">Transmembrane</keyword>
<dbReference type="Pfam" id="PF18967">
    <property type="entry name" value="PycTM"/>
    <property type="match status" value="1"/>
</dbReference>
<keyword evidence="6" id="KW-0051">Antiviral defense</keyword>
<feature type="transmembrane region" description="Helical" evidence="8">
    <location>
        <begin position="24"/>
        <end position="43"/>
    </location>
</feature>
<evidence type="ECO:0000256" key="8">
    <source>
        <dbReference type="SAM" id="Phobius"/>
    </source>
</evidence>
<keyword evidence="11" id="KW-1185">Reference proteome</keyword>
<comment type="caution">
    <text evidence="10">The sequence shown here is derived from an EMBL/GenBank/DDBJ whole genome shotgun (WGS) entry which is preliminary data.</text>
</comment>
<evidence type="ECO:0000256" key="3">
    <source>
        <dbReference type="ARBA" id="ARBA00022692"/>
    </source>
</evidence>
<keyword evidence="5 8" id="KW-1133">Transmembrane helix</keyword>
<dbReference type="Proteomes" id="UP000598996">
    <property type="component" value="Unassembled WGS sequence"/>
</dbReference>
<evidence type="ECO:0000256" key="7">
    <source>
        <dbReference type="ARBA" id="ARBA00023136"/>
    </source>
</evidence>
<evidence type="ECO:0000313" key="10">
    <source>
        <dbReference type="EMBL" id="MBL7259166.1"/>
    </source>
</evidence>
<evidence type="ECO:0000256" key="5">
    <source>
        <dbReference type="ARBA" id="ARBA00022989"/>
    </source>
</evidence>
<feature type="transmembrane region" description="Helical" evidence="8">
    <location>
        <begin position="49"/>
        <end position="73"/>
    </location>
</feature>
<dbReference type="InterPro" id="IPR043760">
    <property type="entry name" value="PycTM_dom"/>
</dbReference>
<evidence type="ECO:0000256" key="1">
    <source>
        <dbReference type="ARBA" id="ARBA00004236"/>
    </source>
</evidence>
<evidence type="ECO:0000313" key="11">
    <source>
        <dbReference type="Proteomes" id="UP000598996"/>
    </source>
</evidence>
<proteinExistence type="predicted"/>
<keyword evidence="4" id="KW-0547">Nucleotide-binding</keyword>
<evidence type="ECO:0000256" key="6">
    <source>
        <dbReference type="ARBA" id="ARBA00023118"/>
    </source>
</evidence>
<evidence type="ECO:0000256" key="4">
    <source>
        <dbReference type="ARBA" id="ARBA00022741"/>
    </source>
</evidence>
<keyword evidence="7 8" id="KW-0472">Membrane</keyword>
<reference evidence="10 11" key="1">
    <citation type="submission" date="2021-01" db="EMBL/GenBank/DDBJ databases">
        <title>Actinoplanes sp. nov. LDG1-01 isolated from lichen.</title>
        <authorList>
            <person name="Saeng-In P."/>
            <person name="Phongsopitanun W."/>
            <person name="Kanchanasin P."/>
            <person name="Yuki M."/>
            <person name="Kudo T."/>
            <person name="Ohkuma M."/>
            <person name="Tanasupawat S."/>
        </authorList>
    </citation>
    <scope>NUCLEOTIDE SEQUENCE [LARGE SCALE GENOMIC DNA]</scope>
    <source>
        <strain evidence="10 11">LDG1-01</strain>
    </source>
</reference>
<keyword evidence="2" id="KW-1003">Cell membrane</keyword>
<organism evidence="10 11">
    <name type="scientific">Paractinoplanes lichenicola</name>
    <dbReference type="NCBI Taxonomy" id="2802976"/>
    <lineage>
        <taxon>Bacteria</taxon>
        <taxon>Bacillati</taxon>
        <taxon>Actinomycetota</taxon>
        <taxon>Actinomycetes</taxon>
        <taxon>Micromonosporales</taxon>
        <taxon>Micromonosporaceae</taxon>
        <taxon>Paractinoplanes</taxon>
    </lineage>
</organism>
<accession>A0ABS1VXF0</accession>
<feature type="domain" description="Pycsar effector protein" evidence="9">
    <location>
        <begin position="9"/>
        <end position="151"/>
    </location>
</feature>
<evidence type="ECO:0000259" key="9">
    <source>
        <dbReference type="Pfam" id="PF18967"/>
    </source>
</evidence>
<feature type="transmembrane region" description="Helical" evidence="8">
    <location>
        <begin position="135"/>
        <end position="155"/>
    </location>
</feature>
<evidence type="ECO:0000256" key="2">
    <source>
        <dbReference type="ARBA" id="ARBA00022475"/>
    </source>
</evidence>
<gene>
    <name evidence="10" type="ORF">JKJ07_33110</name>
</gene>
<sequence length="157" mass="16339">MATLLFGDEIDHVQGQISRADTKASILTGLSLAALTGGAALAGKAHLHGFAVAGAVLTAALIGAALVLLGWAIRPDLRGNHGFVRWAATPDAKALKYQLEISNRGSVADEQLDCARQLWSLARTAQAKYARIRRAVDLLGAALGFAALTAILTGLGW</sequence>